<dbReference type="Pfam" id="PF04479">
    <property type="entry name" value="RTA1"/>
    <property type="match status" value="1"/>
</dbReference>
<dbReference type="PANTHER" id="PTHR31465">
    <property type="entry name" value="PROTEIN RTA1-RELATED"/>
    <property type="match status" value="1"/>
</dbReference>
<proteinExistence type="predicted"/>
<evidence type="ECO:0000256" key="5">
    <source>
        <dbReference type="SAM" id="Phobius"/>
    </source>
</evidence>
<evidence type="ECO:0000256" key="2">
    <source>
        <dbReference type="ARBA" id="ARBA00022692"/>
    </source>
</evidence>
<dbReference type="PANTHER" id="PTHR31465:SF30">
    <property type="entry name" value="DOMAIN PROTEIN, PUTATIVE-RELATED"/>
    <property type="match status" value="1"/>
</dbReference>
<reference evidence="6 7" key="1">
    <citation type="submission" date="2016-07" db="EMBL/GenBank/DDBJ databases">
        <title>Pervasive Adenine N6-methylation of Active Genes in Fungi.</title>
        <authorList>
            <consortium name="DOE Joint Genome Institute"/>
            <person name="Mondo S.J."/>
            <person name="Dannebaum R.O."/>
            <person name="Kuo R.C."/>
            <person name="Labutti K."/>
            <person name="Haridas S."/>
            <person name="Kuo A."/>
            <person name="Salamov A."/>
            <person name="Ahrendt S.R."/>
            <person name="Lipzen A."/>
            <person name="Sullivan W."/>
            <person name="Andreopoulos W.B."/>
            <person name="Clum A."/>
            <person name="Lindquist E."/>
            <person name="Daum C."/>
            <person name="Ramamoorthy G.K."/>
            <person name="Gryganskyi A."/>
            <person name="Culley D."/>
            <person name="Magnuson J.K."/>
            <person name="James T.Y."/>
            <person name="O'Malley M.A."/>
            <person name="Stajich J.E."/>
            <person name="Spatafora J.W."/>
            <person name="Visel A."/>
            <person name="Grigoriev I.V."/>
        </authorList>
    </citation>
    <scope>NUCLEOTIDE SEQUENCE [LARGE SCALE GENOMIC DNA]</scope>
    <source>
        <strain evidence="6 7">JEL800</strain>
    </source>
</reference>
<evidence type="ECO:0000313" key="6">
    <source>
        <dbReference type="EMBL" id="ORY44222.1"/>
    </source>
</evidence>
<evidence type="ECO:0000256" key="3">
    <source>
        <dbReference type="ARBA" id="ARBA00022989"/>
    </source>
</evidence>
<evidence type="ECO:0000313" key="7">
    <source>
        <dbReference type="Proteomes" id="UP000193642"/>
    </source>
</evidence>
<dbReference type="AlphaFoldDB" id="A0A1Y2CB13"/>
<organism evidence="6 7">
    <name type="scientific">Rhizoclosmatium globosum</name>
    <dbReference type="NCBI Taxonomy" id="329046"/>
    <lineage>
        <taxon>Eukaryota</taxon>
        <taxon>Fungi</taxon>
        <taxon>Fungi incertae sedis</taxon>
        <taxon>Chytridiomycota</taxon>
        <taxon>Chytridiomycota incertae sedis</taxon>
        <taxon>Chytridiomycetes</taxon>
        <taxon>Chytridiales</taxon>
        <taxon>Chytriomycetaceae</taxon>
        <taxon>Rhizoclosmatium</taxon>
    </lineage>
</organism>
<gene>
    <name evidence="6" type="ORF">BCR33DRAFT_717278</name>
</gene>
<dbReference type="GO" id="GO:0000324">
    <property type="term" value="C:fungal-type vacuole"/>
    <property type="evidence" value="ECO:0007669"/>
    <property type="project" value="TreeGrafter"/>
</dbReference>
<sequence>MEIGTTPPPLFFETPRQYLSIIAAAFSTPLPPPHNPRHSPQEKYMIPMIIGSLMELTGYTSRYLSIQDPFEETKFIVFYVSVIMHASHPTLAPLKKSGRVFFIVEILTLLIQVIGAVVVSPRSATEDQIKLGTNLLLCRNRSPISLIHMLPRNRKLERTEHVSPLNPRWKQVYSVLILSSFAVLIRSIFRMVELNVGYSSELARNELHLYGFDFLMMSFACVCLIVVHPGAALKHTGTEIEMGKPAHLSNPQEFL</sequence>
<comment type="caution">
    <text evidence="6">The sequence shown here is derived from an EMBL/GenBank/DDBJ whole genome shotgun (WGS) entry which is preliminary data.</text>
</comment>
<evidence type="ECO:0000256" key="4">
    <source>
        <dbReference type="ARBA" id="ARBA00023136"/>
    </source>
</evidence>
<accession>A0A1Y2CB13</accession>
<protein>
    <submittedName>
        <fullName evidence="6">RTA1-domain-containing protein</fullName>
    </submittedName>
</protein>
<keyword evidence="4 5" id="KW-0472">Membrane</keyword>
<dbReference type="Proteomes" id="UP000193642">
    <property type="component" value="Unassembled WGS sequence"/>
</dbReference>
<evidence type="ECO:0000256" key="1">
    <source>
        <dbReference type="ARBA" id="ARBA00004141"/>
    </source>
</evidence>
<dbReference type="EMBL" id="MCGO01000023">
    <property type="protein sequence ID" value="ORY44222.1"/>
    <property type="molecule type" value="Genomic_DNA"/>
</dbReference>
<dbReference type="OrthoDB" id="3358017at2759"/>
<name>A0A1Y2CB13_9FUNG</name>
<keyword evidence="2 5" id="KW-0812">Transmembrane</keyword>
<feature type="transmembrane region" description="Helical" evidence="5">
    <location>
        <begin position="172"/>
        <end position="189"/>
    </location>
</feature>
<keyword evidence="7" id="KW-1185">Reference proteome</keyword>
<dbReference type="GO" id="GO:0005886">
    <property type="term" value="C:plasma membrane"/>
    <property type="evidence" value="ECO:0007669"/>
    <property type="project" value="TreeGrafter"/>
</dbReference>
<feature type="transmembrane region" description="Helical" evidence="5">
    <location>
        <begin position="209"/>
        <end position="227"/>
    </location>
</feature>
<feature type="transmembrane region" description="Helical" evidence="5">
    <location>
        <begin position="100"/>
        <end position="120"/>
    </location>
</feature>
<dbReference type="InterPro" id="IPR007568">
    <property type="entry name" value="RTA1"/>
</dbReference>
<comment type="subcellular location">
    <subcellularLocation>
        <location evidence="1">Membrane</location>
        <topology evidence="1">Multi-pass membrane protein</topology>
    </subcellularLocation>
</comment>
<keyword evidence="3 5" id="KW-1133">Transmembrane helix</keyword>